<comment type="caution">
    <text evidence="1">The sequence shown here is derived from an EMBL/GenBank/DDBJ whole genome shotgun (WGS) entry which is preliminary data.</text>
</comment>
<protein>
    <submittedName>
        <fullName evidence="1">DUF1439 domain-containing protein</fullName>
    </submittedName>
</protein>
<dbReference type="AlphaFoldDB" id="A0A934Q0B0"/>
<reference evidence="1" key="1">
    <citation type="submission" date="2020-12" db="EMBL/GenBank/DDBJ databases">
        <title>Ramlibacter sp. nov., isolated from a freshwater alga, Cryptomonas.</title>
        <authorList>
            <person name="Kim H.M."/>
            <person name="Jeon C.O."/>
        </authorList>
    </citation>
    <scope>NUCLEOTIDE SEQUENCE</scope>
    <source>
        <strain evidence="1">CrO1</strain>
    </source>
</reference>
<proteinExistence type="predicted"/>
<accession>A0A934Q0B0</accession>
<sequence length="187" mass="20208">MDRRSFVAALAGWPALPLFAQDDPRPRHRLSAAQLHEALSARFPLLLGIPGLAQIQVSAPRLLLLPARNKLGASLHAEASGSAFGRLPPGEVDVVFALRYESADRSVRAHEPDIVGIDWPGLTAEGKQALQSLLPGMAREVAAELVLHKFTSRELALPDTMGLEPSTLTVVDDGVVVEFREKRMRAG</sequence>
<evidence type="ECO:0000313" key="2">
    <source>
        <dbReference type="Proteomes" id="UP000617041"/>
    </source>
</evidence>
<evidence type="ECO:0000313" key="1">
    <source>
        <dbReference type="EMBL" id="MBK0392713.1"/>
    </source>
</evidence>
<keyword evidence="2" id="KW-1185">Reference proteome</keyword>
<dbReference type="EMBL" id="JAEDAO010000001">
    <property type="protein sequence ID" value="MBK0392713.1"/>
    <property type="molecule type" value="Genomic_DNA"/>
</dbReference>
<organism evidence="1 2">
    <name type="scientific">Ramlibacter algicola</name>
    <dbReference type="NCBI Taxonomy" id="2795217"/>
    <lineage>
        <taxon>Bacteria</taxon>
        <taxon>Pseudomonadati</taxon>
        <taxon>Pseudomonadota</taxon>
        <taxon>Betaproteobacteria</taxon>
        <taxon>Burkholderiales</taxon>
        <taxon>Comamonadaceae</taxon>
        <taxon>Ramlibacter</taxon>
    </lineage>
</organism>
<gene>
    <name evidence="1" type="ORF">I8E28_08925</name>
</gene>
<dbReference type="RefSeq" id="WP_200787633.1">
    <property type="nucleotide sequence ID" value="NZ_JAEDAO010000001.1"/>
</dbReference>
<name>A0A934Q0B0_9BURK</name>
<dbReference type="Proteomes" id="UP000617041">
    <property type="component" value="Unassembled WGS sequence"/>
</dbReference>